<protein>
    <submittedName>
        <fullName evidence="5">Ribosomal-protein-alanine N-acetyltransferase</fullName>
    </submittedName>
</protein>
<dbReference type="CDD" id="cd04301">
    <property type="entry name" value="NAT_SF"/>
    <property type="match status" value="1"/>
</dbReference>
<keyword evidence="2" id="KW-0012">Acyltransferase</keyword>
<feature type="compositionally biased region" description="Basic and acidic residues" evidence="3">
    <location>
        <begin position="164"/>
        <end position="175"/>
    </location>
</feature>
<feature type="compositionally biased region" description="Low complexity" evidence="3">
    <location>
        <begin position="176"/>
        <end position="189"/>
    </location>
</feature>
<dbReference type="PANTHER" id="PTHR43877">
    <property type="entry name" value="AMINOALKYLPHOSPHONATE N-ACETYLTRANSFERASE-RELATED-RELATED"/>
    <property type="match status" value="1"/>
</dbReference>
<dbReference type="OrthoDB" id="529907at2"/>
<dbReference type="InterPro" id="IPR006464">
    <property type="entry name" value="AcTrfase_RimI/Ard1"/>
</dbReference>
<dbReference type="AlphaFoldDB" id="A0A2M9BV73"/>
<evidence type="ECO:0000313" key="5">
    <source>
        <dbReference type="EMBL" id="PJJ61845.1"/>
    </source>
</evidence>
<dbReference type="InterPro" id="IPR016181">
    <property type="entry name" value="Acyl_CoA_acyltransferase"/>
</dbReference>
<dbReference type="PROSITE" id="PS51186">
    <property type="entry name" value="GNAT"/>
    <property type="match status" value="1"/>
</dbReference>
<organism evidence="5 6">
    <name type="scientific">Compostimonas suwonensis</name>
    <dbReference type="NCBI Taxonomy" id="1048394"/>
    <lineage>
        <taxon>Bacteria</taxon>
        <taxon>Bacillati</taxon>
        <taxon>Actinomycetota</taxon>
        <taxon>Actinomycetes</taxon>
        <taxon>Micrococcales</taxon>
        <taxon>Microbacteriaceae</taxon>
        <taxon>Compostimonas</taxon>
    </lineage>
</organism>
<gene>
    <name evidence="5" type="ORF">CLV54_1632</name>
</gene>
<evidence type="ECO:0000259" key="4">
    <source>
        <dbReference type="PROSITE" id="PS51186"/>
    </source>
</evidence>
<sequence length="195" mass="20848">MTWQLRRATPADLDAIMGIETSVFVSDAWSRASMASELASVHGHYLVAFRPETPGTIDAYAGLHAPQGSPDAEIQTIAVAEHARRHGLGRVLMLQLIAEARRRGATEMFLEVRADNPPAQTLYLDLGFERIAVRPGYYQPDGVDAWVMRLALEEPRTTVAAGPAEEREASGHEAPEASGASGASGASAEQDGGRA</sequence>
<evidence type="ECO:0000256" key="1">
    <source>
        <dbReference type="ARBA" id="ARBA00022679"/>
    </source>
</evidence>
<dbReference type="InterPro" id="IPR000182">
    <property type="entry name" value="GNAT_dom"/>
</dbReference>
<dbReference type="EMBL" id="PGFB01000003">
    <property type="protein sequence ID" value="PJJ61845.1"/>
    <property type="molecule type" value="Genomic_DNA"/>
</dbReference>
<dbReference type="NCBIfam" id="TIGR01575">
    <property type="entry name" value="rimI"/>
    <property type="match status" value="1"/>
</dbReference>
<keyword evidence="1 5" id="KW-0808">Transferase</keyword>
<dbReference type="InterPro" id="IPR050832">
    <property type="entry name" value="Bact_Acetyltransf"/>
</dbReference>
<dbReference type="Gene3D" id="3.40.630.30">
    <property type="match status" value="1"/>
</dbReference>
<dbReference type="RefSeq" id="WP_100344475.1">
    <property type="nucleotide sequence ID" value="NZ_PGFB01000003.1"/>
</dbReference>
<name>A0A2M9BV73_9MICO</name>
<dbReference type="GO" id="GO:0008080">
    <property type="term" value="F:N-acetyltransferase activity"/>
    <property type="evidence" value="ECO:0007669"/>
    <property type="project" value="InterPro"/>
</dbReference>
<feature type="region of interest" description="Disordered" evidence="3">
    <location>
        <begin position="157"/>
        <end position="195"/>
    </location>
</feature>
<accession>A0A2M9BV73</accession>
<evidence type="ECO:0000256" key="3">
    <source>
        <dbReference type="SAM" id="MobiDB-lite"/>
    </source>
</evidence>
<dbReference type="Pfam" id="PF00583">
    <property type="entry name" value="Acetyltransf_1"/>
    <property type="match status" value="1"/>
</dbReference>
<evidence type="ECO:0000313" key="6">
    <source>
        <dbReference type="Proteomes" id="UP000230161"/>
    </source>
</evidence>
<proteinExistence type="predicted"/>
<feature type="domain" description="N-acetyltransferase" evidence="4">
    <location>
        <begin position="3"/>
        <end position="153"/>
    </location>
</feature>
<reference evidence="5 6" key="1">
    <citation type="submission" date="2017-11" db="EMBL/GenBank/DDBJ databases">
        <title>Genomic Encyclopedia of Archaeal and Bacterial Type Strains, Phase II (KMG-II): From Individual Species to Whole Genera.</title>
        <authorList>
            <person name="Goeker M."/>
        </authorList>
    </citation>
    <scope>NUCLEOTIDE SEQUENCE [LARGE SCALE GENOMIC DNA]</scope>
    <source>
        <strain evidence="5 6">DSM 25625</strain>
    </source>
</reference>
<dbReference type="SUPFAM" id="SSF55729">
    <property type="entry name" value="Acyl-CoA N-acyltransferases (Nat)"/>
    <property type="match status" value="1"/>
</dbReference>
<comment type="caution">
    <text evidence="5">The sequence shown here is derived from an EMBL/GenBank/DDBJ whole genome shotgun (WGS) entry which is preliminary data.</text>
</comment>
<keyword evidence="6" id="KW-1185">Reference proteome</keyword>
<evidence type="ECO:0000256" key="2">
    <source>
        <dbReference type="ARBA" id="ARBA00023315"/>
    </source>
</evidence>
<dbReference type="Proteomes" id="UP000230161">
    <property type="component" value="Unassembled WGS sequence"/>
</dbReference>